<dbReference type="InterPro" id="IPR036514">
    <property type="entry name" value="SGNH_hydro_sf"/>
</dbReference>
<dbReference type="CDD" id="cd01837">
    <property type="entry name" value="SGNH_plant_lipase_like"/>
    <property type="match status" value="1"/>
</dbReference>
<dbReference type="Gramene" id="TraesMAC5B03G02833330.1">
    <property type="protein sequence ID" value="TraesMAC5B03G02833330.1"/>
    <property type="gene ID" value="TraesMAC5B03G02833330"/>
</dbReference>
<dbReference type="Gramene" id="TraesCS5B02G102200.1">
    <property type="protein sequence ID" value="TraesCS5B02G102200.1"/>
    <property type="gene ID" value="TraesCS5B02G102200"/>
</dbReference>
<evidence type="ECO:0008006" key="7">
    <source>
        <dbReference type="Google" id="ProtNLM"/>
    </source>
</evidence>
<evidence type="ECO:0000256" key="3">
    <source>
        <dbReference type="ARBA" id="ARBA00022963"/>
    </source>
</evidence>
<dbReference type="GO" id="GO:0016042">
    <property type="term" value="P:lipid catabolic process"/>
    <property type="evidence" value="ECO:0007669"/>
    <property type="project" value="UniProtKB-KW"/>
</dbReference>
<evidence type="ECO:0000256" key="1">
    <source>
        <dbReference type="ARBA" id="ARBA00008668"/>
    </source>
</evidence>
<keyword evidence="2" id="KW-0378">Hydrolase</keyword>
<dbReference type="InterPro" id="IPR051058">
    <property type="entry name" value="GDSL_Est/Lipase"/>
</dbReference>
<evidence type="ECO:0000313" key="6">
    <source>
        <dbReference type="Proteomes" id="UP000019116"/>
    </source>
</evidence>
<dbReference type="SUPFAM" id="SSF52266">
    <property type="entry name" value="SGNH hydrolase"/>
    <property type="match status" value="1"/>
</dbReference>
<keyword evidence="3" id="KW-0442">Lipid degradation</keyword>
<proteinExistence type="inferred from homology"/>
<dbReference type="Gramene" id="TraesCS5B03G0259700.1">
    <property type="protein sequence ID" value="TraesCS5B03G0259700.1.CDS"/>
    <property type="gene ID" value="TraesCS5B03G0259700"/>
</dbReference>
<feature type="signal peptide" evidence="4">
    <location>
        <begin position="1"/>
        <end position="28"/>
    </location>
</feature>
<organism evidence="5">
    <name type="scientific">Triticum aestivum</name>
    <name type="common">Wheat</name>
    <dbReference type="NCBI Taxonomy" id="4565"/>
    <lineage>
        <taxon>Eukaryota</taxon>
        <taxon>Viridiplantae</taxon>
        <taxon>Streptophyta</taxon>
        <taxon>Embryophyta</taxon>
        <taxon>Tracheophyta</taxon>
        <taxon>Spermatophyta</taxon>
        <taxon>Magnoliopsida</taxon>
        <taxon>Liliopsida</taxon>
        <taxon>Poales</taxon>
        <taxon>Poaceae</taxon>
        <taxon>BOP clade</taxon>
        <taxon>Pooideae</taxon>
        <taxon>Triticodae</taxon>
        <taxon>Triticeae</taxon>
        <taxon>Triticinae</taxon>
        <taxon>Triticum</taxon>
    </lineage>
</organism>
<dbReference type="PANTHER" id="PTHR45648">
    <property type="entry name" value="GDSL LIPASE/ACYLHYDROLASE FAMILY PROTEIN (AFU_ORTHOLOGUE AFUA_4G14700)"/>
    <property type="match status" value="1"/>
</dbReference>
<dbReference type="AlphaFoldDB" id="A0A3B6LI11"/>
<dbReference type="OrthoDB" id="1600564at2759"/>
<dbReference type="Gramene" id="TraesPARA_EIv1.0_1652890.1">
    <property type="protein sequence ID" value="TraesPARA_EIv1.0_1652890.1.CDS"/>
    <property type="gene ID" value="TraesPARA_EIv1.0_1652890"/>
</dbReference>
<dbReference type="Gramene" id="TraesLDM5B03G02835800.1">
    <property type="protein sequence ID" value="TraesLDM5B03G02835800.1"/>
    <property type="gene ID" value="TraesLDM5B03G02835800"/>
</dbReference>
<dbReference type="Gramene" id="TraesSYM5B03G02862310.1">
    <property type="protein sequence ID" value="TraesSYM5B03G02862310.1"/>
    <property type="gene ID" value="TraesSYM5B03G02862310"/>
</dbReference>
<dbReference type="PANTHER" id="PTHR45648:SF48">
    <property type="entry name" value="OS03G0581400 PROTEIN"/>
    <property type="match status" value="1"/>
</dbReference>
<name>A0A3B6LI11_WHEAT</name>
<keyword evidence="4" id="KW-0732">Signal</keyword>
<dbReference type="InterPro" id="IPR035669">
    <property type="entry name" value="SGNH_plant_lipase-like"/>
</dbReference>
<dbReference type="Gramene" id="TraesKAR5B01G0089440.1">
    <property type="protein sequence ID" value="cds.TraesKAR5B01G0089440.1"/>
    <property type="gene ID" value="TraesKAR5B01G0089440"/>
</dbReference>
<reference evidence="5" key="2">
    <citation type="submission" date="2018-10" db="UniProtKB">
        <authorList>
            <consortium name="EnsemblPlants"/>
        </authorList>
    </citation>
    <scope>IDENTIFICATION</scope>
</reference>
<dbReference type="Gramene" id="TraesSTA5B03G02825110.1">
    <property type="protein sequence ID" value="TraesSTA5B03G02825110.1"/>
    <property type="gene ID" value="TraesSTA5B03G02825110"/>
</dbReference>
<dbReference type="RefSeq" id="XP_044392865.1">
    <property type="nucleotide sequence ID" value="XM_044536930.1"/>
</dbReference>
<dbReference type="Pfam" id="PF00657">
    <property type="entry name" value="Lipase_GDSL"/>
    <property type="match status" value="1"/>
</dbReference>
<reference evidence="5" key="1">
    <citation type="submission" date="2018-08" db="EMBL/GenBank/DDBJ databases">
        <authorList>
            <person name="Rossello M."/>
        </authorList>
    </citation>
    <scope>NUCLEOTIDE SEQUENCE [LARGE SCALE GENOMIC DNA]</scope>
    <source>
        <strain evidence="5">cv. Chinese Spring</strain>
    </source>
</reference>
<gene>
    <name evidence="5" type="primary">LOC123115852</name>
</gene>
<evidence type="ECO:0000256" key="4">
    <source>
        <dbReference type="SAM" id="SignalP"/>
    </source>
</evidence>
<accession>A0A3B6LI11</accession>
<dbReference type="Gramene" id="TraesJUL5B03G02853590.1">
    <property type="protein sequence ID" value="TraesJUL5B03G02853590.1"/>
    <property type="gene ID" value="TraesJUL5B03G02853590"/>
</dbReference>
<dbReference type="KEGG" id="taes:123115852"/>
<dbReference type="PaxDb" id="4565-Traes_5BS_602200716.1"/>
<dbReference type="Gene3D" id="3.40.50.1110">
    <property type="entry name" value="SGNH hydrolase"/>
    <property type="match status" value="1"/>
</dbReference>
<dbReference type="Gramene" id="TraesARI5B03G02875500.1">
    <property type="protein sequence ID" value="TraesARI5B03G02875500.1"/>
    <property type="gene ID" value="TraesARI5B03G02875500"/>
</dbReference>
<evidence type="ECO:0000313" key="5">
    <source>
        <dbReference type="EnsemblPlants" id="TraesCS5B02G102200.1"/>
    </source>
</evidence>
<feature type="chain" id="PRO_5043177032" description="GDSL esterase/lipase" evidence="4">
    <location>
        <begin position="29"/>
        <end position="373"/>
    </location>
</feature>
<comment type="similarity">
    <text evidence="1">Belongs to the 'GDSL' lipolytic enzyme family.</text>
</comment>
<dbReference type="Gramene" id="TraesROB_scaffold_039877_01G000300.1">
    <property type="protein sequence ID" value="TraesROB_scaffold_039877_01G000300.1"/>
    <property type="gene ID" value="TraesROB_scaffold_039877_01G000300"/>
</dbReference>
<dbReference type="GeneID" id="123115852"/>
<dbReference type="InterPro" id="IPR001087">
    <property type="entry name" value="GDSL"/>
</dbReference>
<dbReference type="Gramene" id="TraesCLE_scaffold_019119_01G000200.1">
    <property type="protein sequence ID" value="TraesCLE_scaffold_019119_01G000200.1"/>
    <property type="gene ID" value="TraesCLE_scaffold_019119_01G000200"/>
</dbReference>
<dbReference type="Gramene" id="TraesWEE_scaffold_022971_01G000300.1">
    <property type="protein sequence ID" value="TraesWEE_scaffold_022971_01G000300.1"/>
    <property type="gene ID" value="TraesWEE_scaffold_022971_01G000300"/>
</dbReference>
<protein>
    <recommendedName>
        <fullName evidence="7">GDSL esterase/lipase</fullName>
    </recommendedName>
</protein>
<dbReference type="GO" id="GO:0016788">
    <property type="term" value="F:hydrolase activity, acting on ester bonds"/>
    <property type="evidence" value="ECO:0007669"/>
    <property type="project" value="InterPro"/>
</dbReference>
<keyword evidence="6" id="KW-1185">Reference proteome</keyword>
<dbReference type="Gramene" id="TraesCAD_scaffold_015886_01G000300.1">
    <property type="protein sequence ID" value="TraesCAD_scaffold_015886_01G000300.1"/>
    <property type="gene ID" value="TraesCAD_scaffold_015886_01G000300"/>
</dbReference>
<sequence length="373" mass="40167">MGSCIGMVVSRGLPCVLLLLACCWLCEAGAGLAPALYVLGDSQADAGTNNHLVTVLRADHPHNGVDYPGCKATGRFSNGKNFVDFLAEHLKLPSSPPPYLSICNTPSSNSIYLTGVNFASGGAGVSNQTNQGQCISFDHQIDHQFSKVNASLVQQLGQAQAWAHLSRSIFAVAIGGNDILNYVRPSLVNQVISPCPPTQSPDEFVASLALSLKDQLQRLYKLGMRRMFIIGAAPLGCCPVLRGKEECDELANYMSSEYNIKVASLLQDMSDKYLDMLYSLFDPSIAMLDYFQRPEANGYTVVDAACCGLGGEKNAMFSCTPASSLCKNRTSHVFWDFVHPTEITAQKLTAVAFQGSAPFVTPRNVEQLCGTAM</sequence>
<dbReference type="OMA" id="KNSMHEC"/>
<dbReference type="Proteomes" id="UP000019116">
    <property type="component" value="Chromosome 5B"/>
</dbReference>
<evidence type="ECO:0000256" key="2">
    <source>
        <dbReference type="ARBA" id="ARBA00022801"/>
    </source>
</evidence>
<dbReference type="Gramene" id="TraesLAC5B03G02787730.1">
    <property type="protein sequence ID" value="TraesLAC5B03G02787730.1"/>
    <property type="gene ID" value="TraesLAC5B03G02787730"/>
</dbReference>
<dbReference type="Gramene" id="TraesJAG5B03G02832780.1">
    <property type="protein sequence ID" value="TraesJAG5B03G02832780.1"/>
    <property type="gene ID" value="TraesJAG5B03G02832780"/>
</dbReference>
<dbReference type="STRING" id="4565.A0A3B6LI11"/>
<keyword evidence="3" id="KW-0443">Lipid metabolism</keyword>
<dbReference type="EnsemblPlants" id="TraesCS5B02G102200.1">
    <property type="protein sequence ID" value="TraesCS5B02G102200.1"/>
    <property type="gene ID" value="TraesCS5B02G102200"/>
</dbReference>
<dbReference type="Gramene" id="TraesNOR5B03G02859120.1">
    <property type="protein sequence ID" value="TraesNOR5B03G02859120.1"/>
    <property type="gene ID" value="TraesNOR5B03G02859120"/>
</dbReference>
<dbReference type="SMR" id="A0A3B6LI11"/>